<dbReference type="Pfam" id="PF02230">
    <property type="entry name" value="Abhydrolase_2"/>
    <property type="match status" value="1"/>
</dbReference>
<gene>
    <name evidence="4" type="ORF">DDZ16_13280</name>
</gene>
<dbReference type="InterPro" id="IPR018247">
    <property type="entry name" value="EF_Hand_1_Ca_BS"/>
</dbReference>
<dbReference type="RefSeq" id="WP_109264962.1">
    <property type="nucleotide sequence ID" value="NZ_QEWP01000010.1"/>
</dbReference>
<accession>A0A2U2B7E6</accession>
<keyword evidence="1 2" id="KW-0732">Signal</keyword>
<evidence type="ECO:0000256" key="1">
    <source>
        <dbReference type="ARBA" id="ARBA00022729"/>
    </source>
</evidence>
<name>A0A2U2B7E6_9BACT</name>
<dbReference type="SUPFAM" id="SSF53474">
    <property type="entry name" value="alpha/beta-Hydrolases"/>
    <property type="match status" value="1"/>
</dbReference>
<dbReference type="InterPro" id="IPR050955">
    <property type="entry name" value="Plant_Biomass_Hydrol_Est"/>
</dbReference>
<dbReference type="OrthoDB" id="9764953at2"/>
<dbReference type="InterPro" id="IPR029058">
    <property type="entry name" value="AB_hydrolase_fold"/>
</dbReference>
<evidence type="ECO:0000313" key="4">
    <source>
        <dbReference type="EMBL" id="PWD98963.1"/>
    </source>
</evidence>
<feature type="chain" id="PRO_5015744220" evidence="2">
    <location>
        <begin position="25"/>
        <end position="327"/>
    </location>
</feature>
<evidence type="ECO:0000313" key="5">
    <source>
        <dbReference type="Proteomes" id="UP000244956"/>
    </source>
</evidence>
<protein>
    <submittedName>
        <fullName evidence="4">Phospholipase</fullName>
    </submittedName>
</protein>
<evidence type="ECO:0000256" key="2">
    <source>
        <dbReference type="SAM" id="SignalP"/>
    </source>
</evidence>
<organism evidence="4 5">
    <name type="scientific">Marinilabilia rubra</name>
    <dbReference type="NCBI Taxonomy" id="2162893"/>
    <lineage>
        <taxon>Bacteria</taxon>
        <taxon>Pseudomonadati</taxon>
        <taxon>Bacteroidota</taxon>
        <taxon>Bacteroidia</taxon>
        <taxon>Marinilabiliales</taxon>
        <taxon>Marinilabiliaceae</taxon>
        <taxon>Marinilabilia</taxon>
    </lineage>
</organism>
<dbReference type="AlphaFoldDB" id="A0A2U2B7E6"/>
<keyword evidence="5" id="KW-1185">Reference proteome</keyword>
<dbReference type="Gene3D" id="3.40.50.1820">
    <property type="entry name" value="alpha/beta hydrolase"/>
    <property type="match status" value="1"/>
</dbReference>
<dbReference type="PROSITE" id="PS00018">
    <property type="entry name" value="EF_HAND_1"/>
    <property type="match status" value="1"/>
</dbReference>
<evidence type="ECO:0000259" key="3">
    <source>
        <dbReference type="Pfam" id="PF02230"/>
    </source>
</evidence>
<feature type="signal peptide" evidence="2">
    <location>
        <begin position="1"/>
        <end position="24"/>
    </location>
</feature>
<dbReference type="EMBL" id="QEWP01000010">
    <property type="protein sequence ID" value="PWD98963.1"/>
    <property type="molecule type" value="Genomic_DNA"/>
</dbReference>
<dbReference type="Proteomes" id="UP000244956">
    <property type="component" value="Unassembled WGS sequence"/>
</dbReference>
<dbReference type="GO" id="GO:0016787">
    <property type="term" value="F:hydrolase activity"/>
    <property type="evidence" value="ECO:0007669"/>
    <property type="project" value="InterPro"/>
</dbReference>
<feature type="domain" description="Phospholipase/carboxylesterase/thioesterase" evidence="3">
    <location>
        <begin position="112"/>
        <end position="304"/>
    </location>
</feature>
<reference evidence="4 5" key="1">
    <citation type="submission" date="2018-05" db="EMBL/GenBank/DDBJ databases">
        <title>Marinilabilia rubrum sp. nov., isolated from saltern sediment.</title>
        <authorList>
            <person name="Zhang R."/>
        </authorList>
    </citation>
    <scope>NUCLEOTIDE SEQUENCE [LARGE SCALE GENOMIC DNA]</scope>
    <source>
        <strain evidence="4 5">WTE16</strain>
    </source>
</reference>
<dbReference type="PANTHER" id="PTHR43037">
    <property type="entry name" value="UNNAMED PRODUCT-RELATED"/>
    <property type="match status" value="1"/>
</dbReference>
<proteinExistence type="predicted"/>
<dbReference type="InterPro" id="IPR003140">
    <property type="entry name" value="PLipase/COase/thioEstase"/>
</dbReference>
<sequence>MKAITFNRTGLLSLLLIFSFTANAGNNSGNDNVKSNDVVLSANIIVEDQTQSLALFSSVNNAVVTSASADTVSAYNNSENLYGYRALEYSGCNLNYDLPYRLFVPEDYQEGEKYPLVIFLHGAGRRGSDNVSQIKDMTGALAFVKSEVQEKHPSFVLAPQCPKTENWVGKSYSGARLAKSLEDIKPSSANLMLKGLVKEILDKYDIDSDRIYLTGQSMGGISTWYFALTHPNKFAAIAPVCGRSFPSEASVIADMPVWAFHGAEDKTITPEGSREMVKALEKAGNTKVKYTEYPNVGHDSWVQAYTQDADNNGEVDIVEWIFSQKRE</sequence>
<comment type="caution">
    <text evidence="4">The sequence shown here is derived from an EMBL/GenBank/DDBJ whole genome shotgun (WGS) entry which is preliminary data.</text>
</comment>
<dbReference type="PANTHER" id="PTHR43037:SF1">
    <property type="entry name" value="BLL1128 PROTEIN"/>
    <property type="match status" value="1"/>
</dbReference>